<dbReference type="AlphaFoldDB" id="A0A0M3J8X8"/>
<organism evidence="7">
    <name type="scientific">Anisakis simplex</name>
    <name type="common">Herring worm</name>
    <dbReference type="NCBI Taxonomy" id="6269"/>
    <lineage>
        <taxon>Eukaryota</taxon>
        <taxon>Metazoa</taxon>
        <taxon>Ecdysozoa</taxon>
        <taxon>Nematoda</taxon>
        <taxon>Chromadorea</taxon>
        <taxon>Rhabditida</taxon>
        <taxon>Spirurina</taxon>
        <taxon>Ascaridomorpha</taxon>
        <taxon>Ascaridoidea</taxon>
        <taxon>Anisakidae</taxon>
        <taxon>Anisakis</taxon>
        <taxon>Anisakis simplex complex</taxon>
    </lineage>
</organism>
<evidence type="ECO:0000256" key="1">
    <source>
        <dbReference type="ARBA" id="ARBA00007532"/>
    </source>
</evidence>
<keyword evidence="6" id="KW-1185">Reference proteome</keyword>
<evidence type="ECO:0000256" key="2">
    <source>
        <dbReference type="ARBA" id="ARBA00012608"/>
    </source>
</evidence>
<dbReference type="EMBL" id="UYRR01006313">
    <property type="protein sequence ID" value="VDK22521.1"/>
    <property type="molecule type" value="Genomic_DNA"/>
</dbReference>
<dbReference type="Pfam" id="PF07992">
    <property type="entry name" value="Pyr_redox_2"/>
    <property type="match status" value="1"/>
</dbReference>
<protein>
    <recommendedName>
        <fullName evidence="2">dihydrolipoyl dehydrogenase</fullName>
        <ecNumber evidence="2">1.8.1.4</ecNumber>
    </recommendedName>
</protein>
<reference evidence="5 6" key="2">
    <citation type="submission" date="2018-11" db="EMBL/GenBank/DDBJ databases">
        <authorList>
            <consortium name="Pathogen Informatics"/>
        </authorList>
    </citation>
    <scope>NUCLEOTIDE SEQUENCE [LARGE SCALE GENOMIC DNA]</scope>
</reference>
<dbReference type="PRINTS" id="PR00411">
    <property type="entry name" value="PNDRDTASEI"/>
</dbReference>
<evidence type="ECO:0000256" key="3">
    <source>
        <dbReference type="ARBA" id="ARBA00049187"/>
    </source>
</evidence>
<dbReference type="OrthoDB" id="5840384at2759"/>
<name>A0A0M3J8X8_ANISI</name>
<reference evidence="7" key="1">
    <citation type="submission" date="2017-02" db="UniProtKB">
        <authorList>
            <consortium name="WormBaseParasite"/>
        </authorList>
    </citation>
    <scope>IDENTIFICATION</scope>
</reference>
<dbReference type="PANTHER" id="PTHR22912">
    <property type="entry name" value="DISULFIDE OXIDOREDUCTASE"/>
    <property type="match status" value="1"/>
</dbReference>
<dbReference type="PANTHER" id="PTHR22912:SF151">
    <property type="entry name" value="DIHYDROLIPOYL DEHYDROGENASE, MITOCHONDRIAL"/>
    <property type="match status" value="1"/>
</dbReference>
<dbReference type="GO" id="GO:0006103">
    <property type="term" value="P:2-oxoglutarate metabolic process"/>
    <property type="evidence" value="ECO:0007669"/>
    <property type="project" value="TreeGrafter"/>
</dbReference>
<comment type="similarity">
    <text evidence="1">Belongs to the class-I pyridine nucleotide-disulfide oxidoreductase family.</text>
</comment>
<dbReference type="GO" id="GO:0045252">
    <property type="term" value="C:oxoglutarate dehydrogenase complex"/>
    <property type="evidence" value="ECO:0007669"/>
    <property type="project" value="TreeGrafter"/>
</dbReference>
<dbReference type="InterPro" id="IPR036188">
    <property type="entry name" value="FAD/NAD-bd_sf"/>
</dbReference>
<dbReference type="InterPro" id="IPR050151">
    <property type="entry name" value="Class-I_Pyr_Nuc-Dis_Oxidored"/>
</dbReference>
<dbReference type="InterPro" id="IPR023753">
    <property type="entry name" value="FAD/NAD-binding_dom"/>
</dbReference>
<dbReference type="GO" id="GO:0004148">
    <property type="term" value="F:dihydrolipoyl dehydrogenase (NADH) activity"/>
    <property type="evidence" value="ECO:0007669"/>
    <property type="project" value="UniProtKB-EC"/>
</dbReference>
<dbReference type="SUPFAM" id="SSF51905">
    <property type="entry name" value="FAD/NAD(P)-binding domain"/>
    <property type="match status" value="1"/>
</dbReference>
<dbReference type="Gene3D" id="3.50.50.60">
    <property type="entry name" value="FAD/NAD(P)-binding domain"/>
    <property type="match status" value="2"/>
</dbReference>
<dbReference type="PRINTS" id="PR00368">
    <property type="entry name" value="FADPNR"/>
</dbReference>
<evidence type="ECO:0000313" key="5">
    <source>
        <dbReference type="EMBL" id="VDK22521.1"/>
    </source>
</evidence>
<dbReference type="GO" id="GO:0005739">
    <property type="term" value="C:mitochondrion"/>
    <property type="evidence" value="ECO:0007669"/>
    <property type="project" value="TreeGrafter"/>
</dbReference>
<sequence>MAKTGDMNNRGVEVQPTLNLDKMMAAKANAVKALTGGIALLFKANKVQPITGTGTIVGPNEVSVKKNDGSTESVKTKNIIIATGSEVTPFPGIEIDEEQIISSTGALSLKKVPEKMVVIGAGVIGSELGSVWSRLGAQVTVVEFLDHAGGFGIDMELAKLFQRTLTKQGSFSWFIH</sequence>
<accession>A0A0M3J8X8</accession>
<evidence type="ECO:0000313" key="7">
    <source>
        <dbReference type="WBParaSite" id="ASIM_0000403701-mRNA-1"/>
    </source>
</evidence>
<evidence type="ECO:0000313" key="6">
    <source>
        <dbReference type="Proteomes" id="UP000267096"/>
    </source>
</evidence>
<dbReference type="WBParaSite" id="ASIM_0000403701-mRNA-1">
    <property type="protein sequence ID" value="ASIM_0000403701-mRNA-1"/>
    <property type="gene ID" value="ASIM_0000403701"/>
</dbReference>
<dbReference type="GO" id="GO:0050660">
    <property type="term" value="F:flavin adenine dinucleotide binding"/>
    <property type="evidence" value="ECO:0007669"/>
    <property type="project" value="TreeGrafter"/>
</dbReference>
<dbReference type="EC" id="1.8.1.4" evidence="2"/>
<comment type="catalytic activity">
    <reaction evidence="3">
        <text>N(6)-[(R)-dihydrolipoyl]-L-lysyl-[protein] + NAD(+) = N(6)-[(R)-lipoyl]-L-lysyl-[protein] + NADH + H(+)</text>
        <dbReference type="Rhea" id="RHEA:15045"/>
        <dbReference type="Rhea" id="RHEA-COMP:10474"/>
        <dbReference type="Rhea" id="RHEA-COMP:10475"/>
        <dbReference type="ChEBI" id="CHEBI:15378"/>
        <dbReference type="ChEBI" id="CHEBI:57540"/>
        <dbReference type="ChEBI" id="CHEBI:57945"/>
        <dbReference type="ChEBI" id="CHEBI:83099"/>
        <dbReference type="ChEBI" id="CHEBI:83100"/>
        <dbReference type="EC" id="1.8.1.4"/>
    </reaction>
</comment>
<evidence type="ECO:0000259" key="4">
    <source>
        <dbReference type="Pfam" id="PF07992"/>
    </source>
</evidence>
<feature type="domain" description="FAD/NAD(P)-binding" evidence="4">
    <location>
        <begin position="22"/>
        <end position="169"/>
    </location>
</feature>
<proteinExistence type="inferred from homology"/>
<dbReference type="Proteomes" id="UP000267096">
    <property type="component" value="Unassembled WGS sequence"/>
</dbReference>
<gene>
    <name evidence="5" type="ORF">ASIM_LOCUS3861</name>
</gene>